<dbReference type="Gene3D" id="3.30.70.20">
    <property type="match status" value="1"/>
</dbReference>
<name>A0A2V2MUI0_9EURY</name>
<gene>
    <name evidence="2" type="ORF">DK846_12805</name>
</gene>
<organism evidence="2 3">
    <name type="scientific">Methanospirillum lacunae</name>
    <dbReference type="NCBI Taxonomy" id="668570"/>
    <lineage>
        <taxon>Archaea</taxon>
        <taxon>Methanobacteriati</taxon>
        <taxon>Methanobacteriota</taxon>
        <taxon>Stenosarchaea group</taxon>
        <taxon>Methanomicrobia</taxon>
        <taxon>Methanomicrobiales</taxon>
        <taxon>Methanospirillaceae</taxon>
        <taxon>Methanospirillum</taxon>
    </lineage>
</organism>
<proteinExistence type="predicted"/>
<dbReference type="EMBL" id="QGMY01000009">
    <property type="protein sequence ID" value="PWR71039.1"/>
    <property type="molecule type" value="Genomic_DNA"/>
</dbReference>
<dbReference type="PANTHER" id="PTHR42827:SF1">
    <property type="entry name" value="IRON-SULFUR CLUSTER-BINDING PROTEIN"/>
    <property type="match status" value="1"/>
</dbReference>
<dbReference type="GeneID" id="97547209"/>
<dbReference type="PANTHER" id="PTHR42827">
    <property type="entry name" value="IRON-SULFUR CLUSTER-BINDING PROTEIN-RELATED"/>
    <property type="match status" value="1"/>
</dbReference>
<protein>
    <submittedName>
        <fullName evidence="2">Epoxyqueuosine reductase</fullName>
    </submittedName>
</protein>
<dbReference type="InterPro" id="IPR017896">
    <property type="entry name" value="4Fe4S_Fe-S-bd"/>
</dbReference>
<evidence type="ECO:0000313" key="2">
    <source>
        <dbReference type="EMBL" id="PWR71039.1"/>
    </source>
</evidence>
<dbReference type="Proteomes" id="UP000245657">
    <property type="component" value="Unassembled WGS sequence"/>
</dbReference>
<sequence length="234" mass="25670">MEYNTHLTDTIRSMALESGAELIGFADIQAFGDSKYQGNNPAEISDTLNTVILIGIPVPRGAFLPLPKGRAEYTNTLMAGTATLRIMAYQVARKLEQEGYLASIAPSEGSEFGYWYANKETLMADFSMKYTAYITGLGSFGKNHLFISDTYGSRVRFSAILTDAKLKPDSRSEHFIHPSCKDCDACIRACPVQAISPSGTISRQLCAEYMFKTLGGLRCGMCIRACPLSCTFMQ</sequence>
<reference evidence="2 3" key="1">
    <citation type="submission" date="2018-05" db="EMBL/GenBank/DDBJ databases">
        <title>Draft genome of Methanospirillum lacunae Ki8-1.</title>
        <authorList>
            <person name="Dueholm M.S."/>
            <person name="Nielsen P.H."/>
            <person name="Bakmann L.F."/>
            <person name="Otzen D.E."/>
        </authorList>
    </citation>
    <scope>NUCLEOTIDE SEQUENCE [LARGE SCALE GENOMIC DNA]</scope>
    <source>
        <strain evidence="2 3">Ki8-1</strain>
    </source>
</reference>
<dbReference type="RefSeq" id="WP_109969532.1">
    <property type="nucleotide sequence ID" value="NZ_CP176093.1"/>
</dbReference>
<dbReference type="PROSITE" id="PS00198">
    <property type="entry name" value="4FE4S_FER_1"/>
    <property type="match status" value="1"/>
</dbReference>
<accession>A0A2V2MUI0</accession>
<comment type="caution">
    <text evidence="2">The sequence shown here is derived from an EMBL/GenBank/DDBJ whole genome shotgun (WGS) entry which is preliminary data.</text>
</comment>
<feature type="domain" description="4Fe-4S ferredoxin-type" evidence="1">
    <location>
        <begin position="172"/>
        <end position="200"/>
    </location>
</feature>
<dbReference type="PROSITE" id="PS51379">
    <property type="entry name" value="4FE4S_FER_2"/>
    <property type="match status" value="1"/>
</dbReference>
<evidence type="ECO:0000259" key="1">
    <source>
        <dbReference type="PROSITE" id="PS51379"/>
    </source>
</evidence>
<keyword evidence="3" id="KW-1185">Reference proteome</keyword>
<evidence type="ECO:0000313" key="3">
    <source>
        <dbReference type="Proteomes" id="UP000245657"/>
    </source>
</evidence>
<dbReference type="SUPFAM" id="SSF54862">
    <property type="entry name" value="4Fe-4S ferredoxins"/>
    <property type="match status" value="1"/>
</dbReference>
<dbReference type="GO" id="GO:0016491">
    <property type="term" value="F:oxidoreductase activity"/>
    <property type="evidence" value="ECO:0007669"/>
    <property type="project" value="UniProtKB-ARBA"/>
</dbReference>
<dbReference type="InterPro" id="IPR017900">
    <property type="entry name" value="4Fe4S_Fe_S_CS"/>
</dbReference>
<dbReference type="AlphaFoldDB" id="A0A2V2MUI0"/>